<dbReference type="Proteomes" id="UP001595616">
    <property type="component" value="Unassembled WGS sequence"/>
</dbReference>
<dbReference type="CDD" id="cd07037">
    <property type="entry name" value="TPP_PYR_MenD"/>
    <property type="match status" value="1"/>
</dbReference>
<feature type="domain" description="Thiamine pyrophosphate enzyme TPP-binding" evidence="8">
    <location>
        <begin position="435"/>
        <end position="547"/>
    </location>
</feature>
<comment type="pathway">
    <text evidence="7">Quinol/quinone metabolism; menaquinone biosynthesis.</text>
</comment>
<comment type="catalytic activity">
    <reaction evidence="7">
        <text>isochorismate + 2-oxoglutarate + H(+) = 5-enolpyruvoyl-6-hydroxy-2-succinyl-cyclohex-3-ene-1-carboxylate + CO2</text>
        <dbReference type="Rhea" id="RHEA:25593"/>
        <dbReference type="ChEBI" id="CHEBI:15378"/>
        <dbReference type="ChEBI" id="CHEBI:16526"/>
        <dbReference type="ChEBI" id="CHEBI:16810"/>
        <dbReference type="ChEBI" id="CHEBI:29780"/>
        <dbReference type="ChEBI" id="CHEBI:58818"/>
        <dbReference type="EC" id="2.2.1.9"/>
    </reaction>
</comment>
<evidence type="ECO:0000256" key="5">
    <source>
        <dbReference type="ARBA" id="ARBA00023052"/>
    </source>
</evidence>
<keyword evidence="4 7" id="KW-0460">Magnesium</keyword>
<dbReference type="Gene3D" id="3.40.50.1220">
    <property type="entry name" value="TPP-binding domain"/>
    <property type="match status" value="1"/>
</dbReference>
<dbReference type="SUPFAM" id="SSF52467">
    <property type="entry name" value="DHS-like NAD/FAD-binding domain"/>
    <property type="match status" value="1"/>
</dbReference>
<keyword evidence="5 7" id="KW-0786">Thiamine pyrophosphate</keyword>
<comment type="similarity">
    <text evidence="7">Belongs to the TPP enzyme family. MenD subfamily.</text>
</comment>
<dbReference type="InterPro" id="IPR011766">
    <property type="entry name" value="TPP_enzyme_TPP-bd"/>
</dbReference>
<dbReference type="PANTHER" id="PTHR42916">
    <property type="entry name" value="2-SUCCINYL-5-ENOLPYRUVYL-6-HYDROXY-3-CYCLOHEXENE-1-CARBOXYLATE SYNTHASE"/>
    <property type="match status" value="1"/>
</dbReference>
<dbReference type="InterPro" id="IPR029035">
    <property type="entry name" value="DHS-like_NAD/FAD-binding_dom"/>
</dbReference>
<keyword evidence="1 7" id="KW-0474">Menaquinone biosynthesis</keyword>
<keyword evidence="6 7" id="KW-0464">Manganese</keyword>
<evidence type="ECO:0000259" key="10">
    <source>
        <dbReference type="Pfam" id="PF16582"/>
    </source>
</evidence>
<dbReference type="InterPro" id="IPR012001">
    <property type="entry name" value="Thiamin_PyroP_enz_TPP-bd_dom"/>
</dbReference>
<dbReference type="EC" id="2.2.1.9" evidence="7"/>
<evidence type="ECO:0000256" key="2">
    <source>
        <dbReference type="ARBA" id="ARBA00022679"/>
    </source>
</evidence>
<dbReference type="EMBL" id="JBHRYQ010000001">
    <property type="protein sequence ID" value="MFC3811025.1"/>
    <property type="molecule type" value="Genomic_DNA"/>
</dbReference>
<dbReference type="NCBIfam" id="TIGR00173">
    <property type="entry name" value="menD"/>
    <property type="match status" value="1"/>
</dbReference>
<dbReference type="CDD" id="cd02009">
    <property type="entry name" value="TPP_SHCHC_synthase"/>
    <property type="match status" value="1"/>
</dbReference>
<evidence type="ECO:0000313" key="12">
    <source>
        <dbReference type="Proteomes" id="UP001595616"/>
    </source>
</evidence>
<comment type="pathway">
    <text evidence="7">Quinol/quinone metabolism; 1,4-dihydroxy-2-naphthoate biosynthesis; 1,4-dihydroxy-2-naphthoate from chorismate: step 2/7.</text>
</comment>
<protein>
    <recommendedName>
        <fullName evidence="7">2-succinyl-5-enolpyruvyl-6-hydroxy-3-cyclohexene-1-carboxylate synthase</fullName>
        <shortName evidence="7">SEPHCHC synthase</shortName>
        <ecNumber evidence="7">2.2.1.9</ecNumber>
    </recommendedName>
    <alternativeName>
        <fullName evidence="7">Menaquinone biosynthesis protein MenD</fullName>
    </alternativeName>
</protein>
<evidence type="ECO:0000259" key="8">
    <source>
        <dbReference type="Pfam" id="PF02775"/>
    </source>
</evidence>
<dbReference type="Pfam" id="PF02776">
    <property type="entry name" value="TPP_enzyme_N"/>
    <property type="match status" value="1"/>
</dbReference>
<dbReference type="PIRSF" id="PIRSF004983">
    <property type="entry name" value="MenD"/>
    <property type="match status" value="1"/>
</dbReference>
<evidence type="ECO:0000256" key="6">
    <source>
        <dbReference type="ARBA" id="ARBA00023211"/>
    </source>
</evidence>
<gene>
    <name evidence="7 11" type="primary">menD</name>
    <name evidence="11" type="ORF">ACFOOI_10195</name>
</gene>
<comment type="cofactor">
    <cofactor evidence="7">
        <name>thiamine diphosphate</name>
        <dbReference type="ChEBI" id="CHEBI:58937"/>
    </cofactor>
    <text evidence="7">Binds 1 thiamine pyrophosphate per subunit.</text>
</comment>
<keyword evidence="2 7" id="KW-0808">Transferase</keyword>
<evidence type="ECO:0000313" key="11">
    <source>
        <dbReference type="EMBL" id="MFC3811025.1"/>
    </source>
</evidence>
<evidence type="ECO:0000256" key="1">
    <source>
        <dbReference type="ARBA" id="ARBA00022428"/>
    </source>
</evidence>
<accession>A0ABV7YVN6</accession>
<evidence type="ECO:0000256" key="7">
    <source>
        <dbReference type="HAMAP-Rule" id="MF_01659"/>
    </source>
</evidence>
<dbReference type="Pfam" id="PF16582">
    <property type="entry name" value="TPP_enzyme_M_2"/>
    <property type="match status" value="1"/>
</dbReference>
<comment type="caution">
    <text evidence="11">The sequence shown here is derived from an EMBL/GenBank/DDBJ whole genome shotgun (WGS) entry which is preliminary data.</text>
</comment>
<dbReference type="HAMAP" id="MF_01659">
    <property type="entry name" value="MenD"/>
    <property type="match status" value="1"/>
</dbReference>
<evidence type="ECO:0000256" key="3">
    <source>
        <dbReference type="ARBA" id="ARBA00022723"/>
    </source>
</evidence>
<dbReference type="InterPro" id="IPR032264">
    <property type="entry name" value="MenD_middle"/>
</dbReference>
<keyword evidence="12" id="KW-1185">Reference proteome</keyword>
<dbReference type="RefSeq" id="WP_379837659.1">
    <property type="nucleotide sequence ID" value="NZ_JBHRYQ010000001.1"/>
</dbReference>
<dbReference type="GO" id="GO:0070204">
    <property type="term" value="F:2-succinyl-5-enolpyruvyl-6-hydroxy-3-cyclohexene-1-carboxylic-acid synthase activity"/>
    <property type="evidence" value="ECO:0007669"/>
    <property type="project" value="UniProtKB-EC"/>
</dbReference>
<evidence type="ECO:0000256" key="4">
    <source>
        <dbReference type="ARBA" id="ARBA00022842"/>
    </source>
</evidence>
<proteinExistence type="inferred from homology"/>
<reference evidence="12" key="1">
    <citation type="journal article" date="2019" name="Int. J. Syst. Evol. Microbiol.">
        <title>The Global Catalogue of Microorganisms (GCM) 10K type strain sequencing project: providing services to taxonomists for standard genome sequencing and annotation.</title>
        <authorList>
            <consortium name="The Broad Institute Genomics Platform"/>
            <consortium name="The Broad Institute Genome Sequencing Center for Infectious Disease"/>
            <person name="Wu L."/>
            <person name="Ma J."/>
        </authorList>
    </citation>
    <scope>NUCLEOTIDE SEQUENCE [LARGE SCALE GENOMIC DNA]</scope>
    <source>
        <strain evidence="12">CECT 7956</strain>
    </source>
</reference>
<evidence type="ECO:0000259" key="9">
    <source>
        <dbReference type="Pfam" id="PF02776"/>
    </source>
</evidence>
<dbReference type="Pfam" id="PF02775">
    <property type="entry name" value="TPP_enzyme_C"/>
    <property type="match status" value="1"/>
</dbReference>
<sequence>MPLLKPLFGISEICVAHGIKDAVLCPGSRSAALTLAFARNPKISCEVLSDERSAGFVAMGMAIQTDTPVVMVCTSGSAAYNFSPAVVEAYFQEVPLIVLTADRPPEWINQYDGQTIFQRDIFGKHVKKSYELPADYAHPDAQWHIERVVNEAISLSQKHPKGPVHINVPIREPFYPDANEQYDFNGNVRVVKNPEIKPTLSNVVWAELLEIWEAAENKIIAIGQNSEDLDAELTALDQEEEVIVIADVISNVNTEKAIKSHDTFIAKLGEAESEIDLLLTFGKSFISKNLKQFIRKNKPTHHWHIQNHPDLIDPLQSLTMKIEMDPKEFLRELSETCSIRRMRSADEAEESEFKTNWLVADEKAKIYVDKFLASADFGELKATQLLLEQLPESSILHLGNSMPVRYANLFGTKSSKKIQVNANRGTSGIDGIVSTSVGQAKKTDKVLTCLVGDVSFFYDRNAFWNANLPNNLKIVLINNEGGNIFRIIDGPSKQAEVADYFVGKQTKTAELLAKENGLEYLKASNEEEMKNALKALYEANKASILEVFTDPENDVRIFKDLKNGFSLI</sequence>
<dbReference type="PANTHER" id="PTHR42916:SF1">
    <property type="entry name" value="PROTEIN PHYLLO, CHLOROPLASTIC"/>
    <property type="match status" value="1"/>
</dbReference>
<dbReference type="InterPro" id="IPR029061">
    <property type="entry name" value="THDP-binding"/>
</dbReference>
<comment type="subunit">
    <text evidence="7">Homodimer.</text>
</comment>
<feature type="domain" description="Thiamine pyrophosphate enzyme N-terminal TPP-binding" evidence="9">
    <location>
        <begin position="10"/>
        <end position="114"/>
    </location>
</feature>
<comment type="function">
    <text evidence="7">Catalyzes the thiamine diphosphate-dependent decarboxylation of 2-oxoglutarate and the subsequent addition of the resulting succinic semialdehyde-thiamine pyrophosphate anion to isochorismate to yield 2-succinyl-5-enolpyruvyl-6-hydroxy-3-cyclohexene-1-carboxylate (SEPHCHC).</text>
</comment>
<name>A0ABV7YVN6_9BACT</name>
<dbReference type="Gene3D" id="3.40.50.970">
    <property type="match status" value="2"/>
</dbReference>
<feature type="domain" description="Menaquinone biosynthesis protein MenD middle" evidence="10">
    <location>
        <begin position="218"/>
        <end position="396"/>
    </location>
</feature>
<dbReference type="SUPFAM" id="SSF52518">
    <property type="entry name" value="Thiamin diphosphate-binding fold (THDP-binding)"/>
    <property type="match status" value="2"/>
</dbReference>
<organism evidence="11 12">
    <name type="scientific">Lacihabitans lacunae</name>
    <dbReference type="NCBI Taxonomy" id="1028214"/>
    <lineage>
        <taxon>Bacteria</taxon>
        <taxon>Pseudomonadati</taxon>
        <taxon>Bacteroidota</taxon>
        <taxon>Cytophagia</taxon>
        <taxon>Cytophagales</taxon>
        <taxon>Leadbetterellaceae</taxon>
        <taxon>Lacihabitans</taxon>
    </lineage>
</organism>
<dbReference type="InterPro" id="IPR004433">
    <property type="entry name" value="MenaQ_synth_MenD"/>
</dbReference>
<keyword evidence="3 7" id="KW-0479">Metal-binding</keyword>
<comment type="cofactor">
    <cofactor evidence="7">
        <name>Mg(2+)</name>
        <dbReference type="ChEBI" id="CHEBI:18420"/>
    </cofactor>
    <cofactor evidence="7">
        <name>Mn(2+)</name>
        <dbReference type="ChEBI" id="CHEBI:29035"/>
    </cofactor>
</comment>